<evidence type="ECO:0000313" key="2">
    <source>
        <dbReference type="EMBL" id="QBZ97743.1"/>
    </source>
</evidence>
<keyword evidence="1" id="KW-0472">Membrane</keyword>
<keyword evidence="3" id="KW-1185">Reference proteome</keyword>
<feature type="transmembrane region" description="Helical" evidence="1">
    <location>
        <begin position="36"/>
        <end position="53"/>
    </location>
</feature>
<organism evidence="2 3">
    <name type="scientific">Flavobacterium sangjuense</name>
    <dbReference type="NCBI Taxonomy" id="2518177"/>
    <lineage>
        <taxon>Bacteria</taxon>
        <taxon>Pseudomonadati</taxon>
        <taxon>Bacteroidota</taxon>
        <taxon>Flavobacteriia</taxon>
        <taxon>Flavobacteriales</taxon>
        <taxon>Flavobacteriaceae</taxon>
        <taxon>Flavobacterium</taxon>
    </lineage>
</organism>
<accession>A0A4P7PV29</accession>
<keyword evidence="1" id="KW-1133">Transmembrane helix</keyword>
<gene>
    <name evidence="2" type="ORF">GS03_01241</name>
</gene>
<dbReference type="Proteomes" id="UP000296862">
    <property type="component" value="Chromosome"/>
</dbReference>
<keyword evidence="1" id="KW-0812">Transmembrane</keyword>
<evidence type="ECO:0000313" key="3">
    <source>
        <dbReference type="Proteomes" id="UP000296862"/>
    </source>
</evidence>
<proteinExistence type="predicted"/>
<evidence type="ECO:0000256" key="1">
    <source>
        <dbReference type="SAM" id="Phobius"/>
    </source>
</evidence>
<reference evidence="2 3" key="1">
    <citation type="submission" date="2019-04" db="EMBL/GenBank/DDBJ databases">
        <title>Flavobacterium sp. GS03.</title>
        <authorList>
            <person name="Kim H."/>
        </authorList>
    </citation>
    <scope>NUCLEOTIDE SEQUENCE [LARGE SCALE GENOMIC DNA]</scope>
    <source>
        <strain evidence="2 3">GS03</strain>
    </source>
</reference>
<dbReference type="EMBL" id="CP038810">
    <property type="protein sequence ID" value="QBZ97743.1"/>
    <property type="molecule type" value="Genomic_DNA"/>
</dbReference>
<protein>
    <submittedName>
        <fullName evidence="2">Uncharacterized protein</fullName>
    </submittedName>
</protein>
<name>A0A4P7PV29_9FLAO</name>
<sequence length="209" mass="24568">MIVVCFLSVLLFNLPAFIDSFNLSKENGIGSSIGGITAPVIGIISSILLYLALTRQTESNVEQKLKNESDIILMLLNQLENEFGSFYHRIKIDKVEHKYVGFDGFNEFCIRIIREQDYRILERQIKSFKSFYESGQIILIVDSFNIIRKRIEISEISEEMKDLFTEKLNSFYETRLKENLEKLNEVFENHEFFKDEWTEKIKKVVENNK</sequence>
<dbReference type="KEGG" id="fsn:GS03_01241"/>
<dbReference type="AlphaFoldDB" id="A0A4P7PV29"/>